<sequence length="351" mass="38418">MQKVALAYLGYAGRGNLGDDAIELVYRRAFPQARIAALPLYPGDLPGHLRERRHLSFRDASLVLGGGTVIGRKNWRVHLLTGGRLAGRRPFHMLGAGVEDPVFQGRNSFSANGELRRWRPLLEQFDRVTVRGPRSAQLLGTIGVVSEVVGDPALLLEPGPLPRAVDAGVLGLNVGWGDDMWGHDPERVGRELAGALRQLARRGWRFRAFLANDSDRAYTERLLADAGVTDRTEVYVTVDPDTYLHSVRGCSVLVAQRLHAAILACCAAVPTIAIGYQPKCDDFMASLGQERFLLRTDEVDAESLVDLVEKVDADRTDHVMRLQIAVDARRAALRAALTRIGDQLGLDHAAG</sequence>
<dbReference type="HOGENOM" id="CLU_062773_0_0_11"/>
<keyword evidence="3" id="KW-1185">Reference proteome</keyword>
<evidence type="ECO:0000313" key="2">
    <source>
        <dbReference type="EMBL" id="CAJ64739.1"/>
    </source>
</evidence>
<dbReference type="RefSeq" id="WP_011607166.1">
    <property type="nucleotide sequence ID" value="NC_008278.1"/>
</dbReference>
<evidence type="ECO:0000313" key="3">
    <source>
        <dbReference type="Proteomes" id="UP000000657"/>
    </source>
</evidence>
<dbReference type="EMBL" id="CT573213">
    <property type="protein sequence ID" value="CAJ64739.1"/>
    <property type="molecule type" value="Genomic_DNA"/>
</dbReference>
<proteinExistence type="predicted"/>
<dbReference type="eggNOG" id="COG2327">
    <property type="taxonomic scope" value="Bacteria"/>
</dbReference>
<reference evidence="2 3" key="1">
    <citation type="journal article" date="2007" name="Genome Res.">
        <title>Genome characteristics of facultatively symbiotic Frankia sp. strains reflect host range and host plant biogeography.</title>
        <authorList>
            <person name="Normand P."/>
            <person name="Lapierre P."/>
            <person name="Tisa L.S."/>
            <person name="Gogarten J.P."/>
            <person name="Alloisio N."/>
            <person name="Bagnarol E."/>
            <person name="Bassi C.A."/>
            <person name="Berry A.M."/>
            <person name="Bickhart D.M."/>
            <person name="Choisne N."/>
            <person name="Couloux A."/>
            <person name="Cournoyer B."/>
            <person name="Cruveiller S."/>
            <person name="Daubin V."/>
            <person name="Demange N."/>
            <person name="Francino M.P."/>
            <person name="Goltsman E."/>
            <person name="Huang Y."/>
            <person name="Kopp O.R."/>
            <person name="Labarre L."/>
            <person name="Lapidus A."/>
            <person name="Lavire C."/>
            <person name="Marechal J."/>
            <person name="Martinez M."/>
            <person name="Mastronunzio J.E."/>
            <person name="Mullin B.C."/>
            <person name="Niemann J."/>
            <person name="Pujic P."/>
            <person name="Rawnsley T."/>
            <person name="Rouy Z."/>
            <person name="Schenowitz C."/>
            <person name="Sellstedt A."/>
            <person name="Tavares F."/>
            <person name="Tomkins J.P."/>
            <person name="Vallenet D."/>
            <person name="Valverde C."/>
            <person name="Wall L.G."/>
            <person name="Wang Y."/>
            <person name="Medigue C."/>
            <person name="Benson D.R."/>
        </authorList>
    </citation>
    <scope>NUCLEOTIDE SEQUENCE [LARGE SCALE GENOMIC DNA]</scope>
    <source>
        <strain evidence="3">DSM 45986 / CECT 9034 / ACN14a</strain>
    </source>
</reference>
<dbReference type="OrthoDB" id="3733126at2"/>
<dbReference type="PANTHER" id="PTHR36836:SF1">
    <property type="entry name" value="COLANIC ACID BIOSYNTHESIS PROTEIN WCAK"/>
    <property type="match status" value="1"/>
</dbReference>
<dbReference type="InterPro" id="IPR007345">
    <property type="entry name" value="Polysacch_pyruvyl_Trfase"/>
</dbReference>
<evidence type="ECO:0000259" key="1">
    <source>
        <dbReference type="Pfam" id="PF04230"/>
    </source>
</evidence>
<dbReference type="KEGG" id="fal:FRAAL6115"/>
<dbReference type="STRING" id="326424.FRAAL6115"/>
<protein>
    <recommendedName>
        <fullName evidence="1">Polysaccharide pyruvyl transferase domain-containing protein</fullName>
    </recommendedName>
</protein>
<name>Q0RCT5_FRAAA</name>
<dbReference type="AlphaFoldDB" id="Q0RCT5"/>
<organism evidence="2 3">
    <name type="scientific">Frankia alni (strain DSM 45986 / CECT 9034 / ACN14a)</name>
    <dbReference type="NCBI Taxonomy" id="326424"/>
    <lineage>
        <taxon>Bacteria</taxon>
        <taxon>Bacillati</taxon>
        <taxon>Actinomycetota</taxon>
        <taxon>Actinomycetes</taxon>
        <taxon>Frankiales</taxon>
        <taxon>Frankiaceae</taxon>
        <taxon>Frankia</taxon>
    </lineage>
</organism>
<dbReference type="Pfam" id="PF04230">
    <property type="entry name" value="PS_pyruv_trans"/>
    <property type="match status" value="1"/>
</dbReference>
<dbReference type="Proteomes" id="UP000000657">
    <property type="component" value="Chromosome"/>
</dbReference>
<gene>
    <name evidence="2" type="ordered locus">FRAAL6115</name>
</gene>
<accession>Q0RCT5</accession>
<feature type="domain" description="Polysaccharide pyruvyl transferase" evidence="1">
    <location>
        <begin position="16"/>
        <end position="277"/>
    </location>
</feature>
<dbReference type="PANTHER" id="PTHR36836">
    <property type="entry name" value="COLANIC ACID BIOSYNTHESIS PROTEIN WCAK"/>
    <property type="match status" value="1"/>
</dbReference>